<keyword evidence="6" id="KW-1185">Reference proteome</keyword>
<feature type="repeat" description="PPR" evidence="3">
    <location>
        <begin position="266"/>
        <end position="300"/>
    </location>
</feature>
<name>A0ABU6XQL1_9FABA</name>
<organism evidence="5 6">
    <name type="scientific">Stylosanthes scabra</name>
    <dbReference type="NCBI Taxonomy" id="79078"/>
    <lineage>
        <taxon>Eukaryota</taxon>
        <taxon>Viridiplantae</taxon>
        <taxon>Streptophyta</taxon>
        <taxon>Embryophyta</taxon>
        <taxon>Tracheophyta</taxon>
        <taxon>Spermatophyta</taxon>
        <taxon>Magnoliopsida</taxon>
        <taxon>eudicotyledons</taxon>
        <taxon>Gunneridae</taxon>
        <taxon>Pentapetalae</taxon>
        <taxon>rosids</taxon>
        <taxon>fabids</taxon>
        <taxon>Fabales</taxon>
        <taxon>Fabaceae</taxon>
        <taxon>Papilionoideae</taxon>
        <taxon>50 kb inversion clade</taxon>
        <taxon>dalbergioids sensu lato</taxon>
        <taxon>Dalbergieae</taxon>
        <taxon>Pterocarpus clade</taxon>
        <taxon>Stylosanthes</taxon>
    </lineage>
</organism>
<feature type="repeat" description="PPR" evidence="3">
    <location>
        <begin position="476"/>
        <end position="510"/>
    </location>
</feature>
<evidence type="ECO:0000256" key="2">
    <source>
        <dbReference type="ARBA" id="ARBA00022737"/>
    </source>
</evidence>
<comment type="similarity">
    <text evidence="1">Belongs to the PPR family. P subfamily.</text>
</comment>
<accession>A0ABU6XQL1</accession>
<feature type="region of interest" description="Disordered" evidence="4">
    <location>
        <begin position="53"/>
        <end position="79"/>
    </location>
</feature>
<gene>
    <name evidence="5" type="ORF">PIB30_086877</name>
</gene>
<dbReference type="Pfam" id="PF01535">
    <property type="entry name" value="PPR"/>
    <property type="match status" value="3"/>
</dbReference>
<evidence type="ECO:0000313" key="6">
    <source>
        <dbReference type="Proteomes" id="UP001341840"/>
    </source>
</evidence>
<feature type="repeat" description="PPR" evidence="3">
    <location>
        <begin position="406"/>
        <end position="440"/>
    </location>
</feature>
<comment type="caution">
    <text evidence="5">The sequence shown here is derived from an EMBL/GenBank/DDBJ whole genome shotgun (WGS) entry which is preliminary data.</text>
</comment>
<dbReference type="NCBIfam" id="TIGR00756">
    <property type="entry name" value="PPR"/>
    <property type="match status" value="6"/>
</dbReference>
<sequence length="619" mass="70282">MLFRNPPHHSLISLLLSTLKPKPIPSFSFSLLHHHHRFSSSWLSHRGNPLINWPTLPTPKPSPNPNPEPQSLEPQPPSNFSPRDFSLIADIFADSSVSPGSLLHAELDRSGIQPGSELLLAVFDRFGSSAKLLHSLFLWAEKQPGFRPNPKLFDAVVNALAKSREFDSAWMLILDHIDDGKDDGEEALVSVGTFAIMIRRYARAGMVQPAIRTFEFARKLNSVVDSASELSLFEILLDSLCKEGSVREAYEYLCLRKKMDQSWFPSIRAYNIMLNGWFRSRKLKHGERLWEEMKKENVKPTVVTYGTLIEGYCRMRRVEKALEMVGDMVKEGIAPNAIVYNPIIDALAEAGRFKEALGMMERFHVLEIGPTESTYNSLVKGFCKAGDLVGASKILKMMINRGFLPSSTTYNYFFRYFSRCGKIEEGMNLYTRIIQSGNTPDRLTYHLLVKMLCEEERLDLAVRVSKEMRHNGFDMDLATSTMLVHLLCKMRRLEEAFAEFEDMIRRGIVPQYLTFQRLNAELKKQGLTEVAQKLCNLMSSVPHSTNLPNTYSEDNDDARARRKSIIQKAKAFSDMLKNCKDPRELAKYKCLSENDVSSANSLIEDIERTSSSGRTSSVI</sequence>
<protein>
    <recommendedName>
        <fullName evidence="7">Pentatricopeptide repeat-containing protein</fullName>
    </recommendedName>
</protein>
<dbReference type="Pfam" id="PF13041">
    <property type="entry name" value="PPR_2"/>
    <property type="match status" value="2"/>
</dbReference>
<dbReference type="Gene3D" id="1.25.40.10">
    <property type="entry name" value="Tetratricopeptide repeat domain"/>
    <property type="match status" value="4"/>
</dbReference>
<feature type="repeat" description="PPR" evidence="3">
    <location>
        <begin position="301"/>
        <end position="335"/>
    </location>
</feature>
<feature type="repeat" description="PPR" evidence="3">
    <location>
        <begin position="441"/>
        <end position="475"/>
    </location>
</feature>
<evidence type="ECO:0008006" key="7">
    <source>
        <dbReference type="Google" id="ProtNLM"/>
    </source>
</evidence>
<reference evidence="5 6" key="1">
    <citation type="journal article" date="2023" name="Plants (Basel)">
        <title>Bridging the Gap: Combining Genomics and Transcriptomics Approaches to Understand Stylosanthes scabra, an Orphan Legume from the Brazilian Caatinga.</title>
        <authorList>
            <person name="Ferreira-Neto J.R.C."/>
            <person name="da Silva M.D."/>
            <person name="Binneck E."/>
            <person name="de Melo N.F."/>
            <person name="da Silva R.H."/>
            <person name="de Melo A.L.T.M."/>
            <person name="Pandolfi V."/>
            <person name="Bustamante F.O."/>
            <person name="Brasileiro-Vidal A.C."/>
            <person name="Benko-Iseppon A.M."/>
        </authorList>
    </citation>
    <scope>NUCLEOTIDE SEQUENCE [LARGE SCALE GENOMIC DNA]</scope>
    <source>
        <tissue evidence="5">Leaves</tissue>
    </source>
</reference>
<evidence type="ECO:0000256" key="4">
    <source>
        <dbReference type="SAM" id="MobiDB-lite"/>
    </source>
</evidence>
<evidence type="ECO:0000256" key="3">
    <source>
        <dbReference type="PROSITE-ProRule" id="PRU00708"/>
    </source>
</evidence>
<feature type="repeat" description="PPR" evidence="3">
    <location>
        <begin position="371"/>
        <end position="405"/>
    </location>
</feature>
<dbReference type="PANTHER" id="PTHR47941">
    <property type="entry name" value="PENTATRICOPEPTIDE REPEAT-CONTAINING PROTEIN 3, MITOCHONDRIAL"/>
    <property type="match status" value="1"/>
</dbReference>
<dbReference type="InterPro" id="IPR011990">
    <property type="entry name" value="TPR-like_helical_dom_sf"/>
</dbReference>
<dbReference type="EMBL" id="JASCZI010212955">
    <property type="protein sequence ID" value="MED6200612.1"/>
    <property type="molecule type" value="Genomic_DNA"/>
</dbReference>
<dbReference type="InterPro" id="IPR002885">
    <property type="entry name" value="PPR_rpt"/>
</dbReference>
<feature type="repeat" description="PPR" evidence="3">
    <location>
        <begin position="336"/>
        <end position="370"/>
    </location>
</feature>
<keyword evidence="2" id="KW-0677">Repeat</keyword>
<evidence type="ECO:0000313" key="5">
    <source>
        <dbReference type="EMBL" id="MED6200612.1"/>
    </source>
</evidence>
<proteinExistence type="inferred from homology"/>
<dbReference type="Proteomes" id="UP001341840">
    <property type="component" value="Unassembled WGS sequence"/>
</dbReference>
<evidence type="ECO:0000256" key="1">
    <source>
        <dbReference type="ARBA" id="ARBA00007626"/>
    </source>
</evidence>
<dbReference type="PROSITE" id="PS51375">
    <property type="entry name" value="PPR"/>
    <property type="match status" value="7"/>
</dbReference>
<feature type="compositionally biased region" description="Pro residues" evidence="4">
    <location>
        <begin position="56"/>
        <end position="79"/>
    </location>
</feature>